<evidence type="ECO:0008006" key="3">
    <source>
        <dbReference type="Google" id="ProtNLM"/>
    </source>
</evidence>
<sequence>MLTDVATHFRNQGTACGRLGSPLYATLLPRLADDLLDGGPTAAVIAGHETRPESDALSLRLLGTAHRLALAGRAPALAAHLPSCGGGDDVEAAWVALRELLETQRDALRQGLDLAPQTNEVGRSAALLGGLLTVLGRGDVDPRTPVRLYELGTSGGLNLRADHYRYTDDDGAGWGPVDSPVRLSGAWTSVPAGAPDRVHVVERVGGDLNPIDAATDEGALRLMSFVWPDQSARMGRLRGAIDVAHRVPARLERVSALPFIEGIEPRAGSLTVLWHSVMWQYIEPQEAANSAAAIDRIGARATAAAPFLHLAMEPGDRFRHGFPVTGRLWHGAGDDDAVRVLGTAPAHGIPTRWETAQR</sequence>
<reference evidence="1 2" key="1">
    <citation type="submission" date="2016-12" db="EMBL/GenBank/DDBJ databases">
        <title>Draft genome of Tersicoccus phoenicis 1P05MA.</title>
        <authorList>
            <person name="Nakajima Y."/>
            <person name="Yoshizawa S."/>
            <person name="Nakamura K."/>
            <person name="Ogura Y."/>
            <person name="Hayashi T."/>
            <person name="Kogure K."/>
        </authorList>
    </citation>
    <scope>NUCLEOTIDE SEQUENCE [LARGE SCALE GENOMIC DNA]</scope>
    <source>
        <strain evidence="1 2">1p05MA</strain>
    </source>
</reference>
<organism evidence="1 2">
    <name type="scientific">Tersicoccus phoenicis</name>
    <dbReference type="NCBI Taxonomy" id="554083"/>
    <lineage>
        <taxon>Bacteria</taxon>
        <taxon>Bacillati</taxon>
        <taxon>Actinomycetota</taxon>
        <taxon>Actinomycetes</taxon>
        <taxon>Micrococcales</taxon>
        <taxon>Micrococcaceae</taxon>
        <taxon>Tersicoccus</taxon>
    </lineage>
</organism>
<protein>
    <recommendedName>
        <fullName evidence="3">DUF2332 domain-containing protein</fullName>
    </recommendedName>
</protein>
<accession>A0A1R1LJQ5</accession>
<dbReference type="AlphaFoldDB" id="A0A1R1LJQ5"/>
<name>A0A1R1LJQ5_9MICC</name>
<dbReference type="STRING" id="554083.BKD30_03155"/>
<evidence type="ECO:0000313" key="1">
    <source>
        <dbReference type="EMBL" id="OMH27772.1"/>
    </source>
</evidence>
<gene>
    <name evidence="1" type="ORF">BKD30_03155</name>
</gene>
<dbReference type="EMBL" id="MRDE01000016">
    <property type="protein sequence ID" value="OMH27772.1"/>
    <property type="molecule type" value="Genomic_DNA"/>
</dbReference>
<dbReference type="Proteomes" id="UP000187085">
    <property type="component" value="Unassembled WGS sequence"/>
</dbReference>
<dbReference type="InterPro" id="IPR011200">
    <property type="entry name" value="UCP012608"/>
</dbReference>
<evidence type="ECO:0000313" key="2">
    <source>
        <dbReference type="Proteomes" id="UP000187085"/>
    </source>
</evidence>
<dbReference type="PIRSF" id="PIRSF012608">
    <property type="entry name" value="UCP012608"/>
    <property type="match status" value="1"/>
</dbReference>
<keyword evidence="2" id="KW-1185">Reference proteome</keyword>
<dbReference type="Pfam" id="PF10094">
    <property type="entry name" value="DUF2332"/>
    <property type="match status" value="1"/>
</dbReference>
<comment type="caution">
    <text evidence="1">The sequence shown here is derived from an EMBL/GenBank/DDBJ whole genome shotgun (WGS) entry which is preliminary data.</text>
</comment>
<proteinExistence type="predicted"/>